<organism evidence="1">
    <name type="scientific">Candidatus Kentrum eta</name>
    <dbReference type="NCBI Taxonomy" id="2126337"/>
    <lineage>
        <taxon>Bacteria</taxon>
        <taxon>Pseudomonadati</taxon>
        <taxon>Pseudomonadota</taxon>
        <taxon>Gammaproteobacteria</taxon>
        <taxon>Candidatus Kentrum</taxon>
    </lineage>
</organism>
<accession>A0A450V306</accession>
<protein>
    <submittedName>
        <fullName evidence="1">Uncharacterized protein</fullName>
    </submittedName>
</protein>
<dbReference type="AlphaFoldDB" id="A0A450V306"/>
<proteinExistence type="predicted"/>
<reference evidence="1" key="1">
    <citation type="submission" date="2019-02" db="EMBL/GenBank/DDBJ databases">
        <authorList>
            <person name="Gruber-Vodicka R. H."/>
            <person name="Seah K. B. B."/>
        </authorList>
    </citation>
    <scope>NUCLEOTIDE SEQUENCE</scope>
    <source>
        <strain evidence="1">BECK_SA2B15</strain>
    </source>
</reference>
<gene>
    <name evidence="1" type="ORF">BECKH772A_GA0070896_101555</name>
</gene>
<sequence>MKYKHNIQTHQWLMLSLENRARQVIEISVTVSAMIPLTLRPGFITPVFILRTGHLFNFENSQNARWH</sequence>
<name>A0A450V306_9GAMM</name>
<evidence type="ECO:0000313" key="1">
    <source>
        <dbReference type="EMBL" id="VFJ99135.1"/>
    </source>
</evidence>
<dbReference type="EMBL" id="CAADFG010000155">
    <property type="protein sequence ID" value="VFJ99135.1"/>
    <property type="molecule type" value="Genomic_DNA"/>
</dbReference>